<evidence type="ECO:0000259" key="3">
    <source>
        <dbReference type="Pfam" id="PF01887"/>
    </source>
</evidence>
<evidence type="ECO:0000313" key="6">
    <source>
        <dbReference type="Proteomes" id="UP000434052"/>
    </source>
</evidence>
<dbReference type="Pfam" id="PF01887">
    <property type="entry name" value="SAM_HAT_N"/>
    <property type="match status" value="1"/>
</dbReference>
<evidence type="ECO:0000259" key="4">
    <source>
        <dbReference type="Pfam" id="PF20257"/>
    </source>
</evidence>
<dbReference type="InterPro" id="IPR046469">
    <property type="entry name" value="SAM_HAT_N"/>
</dbReference>
<dbReference type="Pfam" id="PF20257">
    <property type="entry name" value="SAM_HAT_C"/>
    <property type="match status" value="1"/>
</dbReference>
<organism evidence="5 6">
    <name type="scientific">Oceanidesulfovibrio marinus</name>
    <dbReference type="NCBI Taxonomy" id="370038"/>
    <lineage>
        <taxon>Bacteria</taxon>
        <taxon>Pseudomonadati</taxon>
        <taxon>Thermodesulfobacteriota</taxon>
        <taxon>Desulfovibrionia</taxon>
        <taxon>Desulfovibrionales</taxon>
        <taxon>Desulfovibrionaceae</taxon>
        <taxon>Oceanidesulfovibrio</taxon>
    </lineage>
</organism>
<feature type="domain" description="S-adenosyl-l-methionine hydroxide adenosyltransferase C-terminal" evidence="4">
    <location>
        <begin position="175"/>
        <end position="274"/>
    </location>
</feature>
<evidence type="ECO:0000256" key="2">
    <source>
        <dbReference type="ARBA" id="ARBA00024035"/>
    </source>
</evidence>
<proteinExistence type="inferred from homology"/>
<dbReference type="Proteomes" id="UP000434052">
    <property type="component" value="Unassembled WGS sequence"/>
</dbReference>
<comment type="similarity">
    <text evidence="2">Belongs to the SAM hydrolase / SAM-dependent halogenase family.</text>
</comment>
<protein>
    <recommendedName>
        <fullName evidence="7">SAM-dependent chlorinase/fluorinase</fullName>
    </recommendedName>
</protein>
<dbReference type="Gene3D" id="2.40.30.90">
    <property type="entry name" value="Bacterial fluorinating enzyme like"/>
    <property type="match status" value="1"/>
</dbReference>
<evidence type="ECO:0000256" key="1">
    <source>
        <dbReference type="ARBA" id="ARBA00022691"/>
    </source>
</evidence>
<dbReference type="InterPro" id="IPR023227">
    <property type="entry name" value="SAM_OH_AdoTrfase_C_sf"/>
</dbReference>
<dbReference type="InterPro" id="IPR046470">
    <property type="entry name" value="SAM_HAT_C"/>
</dbReference>
<accession>A0A6P1ZJM7</accession>
<evidence type="ECO:0008006" key="7">
    <source>
        <dbReference type="Google" id="ProtNLM"/>
    </source>
</evidence>
<dbReference type="InterPro" id="IPR023228">
    <property type="entry name" value="SAM_OH_AdoTrfase_N_sf"/>
</dbReference>
<feature type="domain" description="S-adenosyl-l-methionine hydroxide adenosyltransferase N-terminal" evidence="3">
    <location>
        <begin position="4"/>
        <end position="149"/>
    </location>
</feature>
<dbReference type="PANTHER" id="PTHR35092:SF1">
    <property type="entry name" value="CHLORINASE MJ1651"/>
    <property type="match status" value="1"/>
</dbReference>
<dbReference type="AlphaFoldDB" id="A0A6P1ZJM7"/>
<reference evidence="5 6" key="1">
    <citation type="submission" date="2018-06" db="EMBL/GenBank/DDBJ databases">
        <title>Complete genome of Desulfovibrio marinus P48SEP.</title>
        <authorList>
            <person name="Crispim J.S."/>
            <person name="Vidigal P.M.P."/>
            <person name="Silva L.C.F."/>
            <person name="Araujo L.C."/>
            <person name="Laguardia C.N."/>
            <person name="Dias R.S."/>
            <person name="Sousa M.P."/>
            <person name="Paula S.O."/>
            <person name="Silva C."/>
        </authorList>
    </citation>
    <scope>NUCLEOTIDE SEQUENCE [LARGE SCALE GENOMIC DNA]</scope>
    <source>
        <strain evidence="5 6">P48SEP</strain>
    </source>
</reference>
<gene>
    <name evidence="5" type="ORF">DQK91_03790</name>
</gene>
<dbReference type="SUPFAM" id="SSF101852">
    <property type="entry name" value="Bacterial fluorinating enzyme, C-terminal domain"/>
    <property type="match status" value="1"/>
</dbReference>
<dbReference type="SUPFAM" id="SSF102522">
    <property type="entry name" value="Bacterial fluorinating enzyme, N-terminal domain"/>
    <property type="match status" value="1"/>
</dbReference>
<keyword evidence="1" id="KW-0949">S-adenosyl-L-methionine</keyword>
<evidence type="ECO:0000313" key="5">
    <source>
        <dbReference type="EMBL" id="TVM35793.1"/>
    </source>
</evidence>
<name>A0A6P1ZJM7_9BACT</name>
<dbReference type="InterPro" id="IPR002747">
    <property type="entry name" value="SAM_OH_AdoTrfase"/>
</dbReference>
<dbReference type="PIRSF" id="PIRSF006779">
    <property type="entry name" value="UCP006779"/>
    <property type="match status" value="1"/>
</dbReference>
<dbReference type="EMBL" id="QMIF01000002">
    <property type="protein sequence ID" value="TVM35793.1"/>
    <property type="molecule type" value="Genomic_DNA"/>
</dbReference>
<dbReference type="Gene3D" id="3.40.50.10790">
    <property type="entry name" value="S-adenosyl-l-methionine hydroxide adenosyltransferase, N-terminal"/>
    <property type="match status" value="1"/>
</dbReference>
<comment type="caution">
    <text evidence="5">The sequence shown here is derived from an EMBL/GenBank/DDBJ whole genome shotgun (WGS) entry which is preliminary data.</text>
</comment>
<sequence>MNAIVLLTDFGLADAYVAQMKGVLLSEAPDIPVVDLTHEVEPQNVAQASFLLATTLPHFPEGAVFCCVVDPGVGTDRRLVCAASRGRICLAPDNGLLSLVLEQDPNARTYDLTRFARRRPDTCATFHGRDIFAPLSARLARGSSPDSIGSRIDRNELVTLEPSRATADGDAVDCHVLHVDRFGNAILSLPVEPWNETLGAWPSVSLHGSEPGPAVRVSSYAELSRQSLVHVATYAELASGQAGILAGSQGFMEIAMNGVSAAQQLGLHPGGQIRLSSTSACGTGSK</sequence>
<dbReference type="OrthoDB" id="9792195at2"/>
<dbReference type="RefSeq" id="WP_144234125.1">
    <property type="nucleotide sequence ID" value="NZ_QMIF01000002.1"/>
</dbReference>
<dbReference type="PANTHER" id="PTHR35092">
    <property type="entry name" value="CHLORINASE MJ1651"/>
    <property type="match status" value="1"/>
</dbReference>